<dbReference type="InterPro" id="IPR043132">
    <property type="entry name" value="BCAT-like_C"/>
</dbReference>
<dbReference type="GO" id="GO:0000162">
    <property type="term" value="P:L-tryptophan biosynthetic process"/>
    <property type="evidence" value="ECO:0007669"/>
    <property type="project" value="TreeGrafter"/>
</dbReference>
<evidence type="ECO:0000259" key="6">
    <source>
        <dbReference type="Pfam" id="PF00425"/>
    </source>
</evidence>
<evidence type="ECO:0000256" key="3">
    <source>
        <dbReference type="ARBA" id="ARBA00022898"/>
    </source>
</evidence>
<dbReference type="InterPro" id="IPR018300">
    <property type="entry name" value="Aminotrans_IV_CS"/>
</dbReference>
<dbReference type="InterPro" id="IPR036038">
    <property type="entry name" value="Aminotransferase-like"/>
</dbReference>
<evidence type="ECO:0000313" key="7">
    <source>
        <dbReference type="EMBL" id="HER95766.1"/>
    </source>
</evidence>
<dbReference type="Gene3D" id="3.20.10.10">
    <property type="entry name" value="D-amino Acid Aminotransferase, subunit A, domain 2"/>
    <property type="match status" value="1"/>
</dbReference>
<dbReference type="Gene3D" id="3.60.120.10">
    <property type="entry name" value="Anthranilate synthase"/>
    <property type="match status" value="1"/>
</dbReference>
<dbReference type="EC" id="2.6.1.85" evidence="7"/>
<comment type="caution">
    <text evidence="7">The sequence shown here is derived from an EMBL/GenBank/DDBJ whole genome shotgun (WGS) entry which is preliminary data.</text>
</comment>
<reference evidence="7" key="1">
    <citation type="journal article" date="2020" name="mSystems">
        <title>Genome- and Community-Level Interaction Insights into Carbon Utilization and Element Cycling Functions of Hydrothermarchaeota in Hydrothermal Sediment.</title>
        <authorList>
            <person name="Zhou Z."/>
            <person name="Liu Y."/>
            <person name="Xu W."/>
            <person name="Pan J."/>
            <person name="Luo Z.H."/>
            <person name="Li M."/>
        </authorList>
    </citation>
    <scope>NUCLEOTIDE SEQUENCE [LARGE SCALE GENOMIC DNA]</scope>
    <source>
        <strain evidence="7">SpSt-143</strain>
    </source>
</reference>
<sequence>MHPLLQPGTVWLDTALSDEENQQSLLFVQPVHVLQADTADQVPALLQALDAAVAAGYYVAGYIAYEAGYALAPVPLSVPEDTGPLAWFGVYAQPHGLTAEAAWALLAEAESYRVQNLRPLLSLTTYRERVEAIRALIREGEVYQLNFTLPIFFQFEGDPLALYRSLRQQQPVPYGAFLNTGERFVLSFSPELFFRRCGERIITRPMKGTMRRSEDPEEDRALAEALRADPKNQAENLMIVDLLRNDLSVCCRPGSVVVPQLFHVAAYPTLWQMTSTVEGTLRPGVGYAALFRALFPSGSVTGAPKLRALQHLRHLEPSHRGVYCGAIGYAAPGGEAVFNVAIRTLELIGSEGRLGVGSGIVWDSDPEAEYAECLLKSQFLRLAAEPFALIETMRCTAGAIPLLEAHLERLRRSAARFGFPLDEAALRARLRQVVQALDPMQSWRLRLTLDERGHMRLTSTVLEAEAPRPWRLCVAPWRLDAADPLRYHKTTRRADYEAAYLQARAAGYDEVIFLNTRGEVCEGSRTNIFAQMDGQLYTPPVRCGLLPGVYRAHVLATRPEAAEKVLTLDDLRRAEALYVCNAVLGWQPAILCPEA</sequence>
<dbReference type="InterPro" id="IPR043131">
    <property type="entry name" value="BCAT-like_N"/>
</dbReference>
<accession>A0A7V2F5W6</accession>
<evidence type="ECO:0000256" key="4">
    <source>
        <dbReference type="RuleBase" id="RU004106"/>
    </source>
</evidence>
<gene>
    <name evidence="7" type="primary">pabB</name>
    <name evidence="7" type="ORF">ENO59_04525</name>
</gene>
<dbReference type="InterPro" id="IPR005802">
    <property type="entry name" value="ADC_synth_comp_1"/>
</dbReference>
<organism evidence="7">
    <name type="scientific">Rhodothermus marinus</name>
    <name type="common">Rhodothermus obamensis</name>
    <dbReference type="NCBI Taxonomy" id="29549"/>
    <lineage>
        <taxon>Bacteria</taxon>
        <taxon>Pseudomonadati</taxon>
        <taxon>Rhodothermota</taxon>
        <taxon>Rhodothermia</taxon>
        <taxon>Rhodothermales</taxon>
        <taxon>Rhodothermaceae</taxon>
        <taxon>Rhodothermus</taxon>
    </lineage>
</organism>
<keyword evidence="7" id="KW-0032">Aminotransferase</keyword>
<dbReference type="AlphaFoldDB" id="A0A7V2F5W6"/>
<dbReference type="PROSITE" id="PS00770">
    <property type="entry name" value="AA_TRANSFER_CLASS_4"/>
    <property type="match status" value="1"/>
</dbReference>
<dbReference type="InterPro" id="IPR001544">
    <property type="entry name" value="Aminotrans_IV"/>
</dbReference>
<dbReference type="PANTHER" id="PTHR11236">
    <property type="entry name" value="AMINOBENZOATE/ANTHRANILATE SYNTHASE"/>
    <property type="match status" value="1"/>
</dbReference>
<dbReference type="EMBL" id="DSGB01000004">
    <property type="protein sequence ID" value="HER95766.1"/>
    <property type="molecule type" value="Genomic_DNA"/>
</dbReference>
<protein>
    <submittedName>
        <fullName evidence="7">Aminodeoxychorismate synthase component I</fullName>
        <ecNumber evidence="7">2.6.1.85</ecNumber>
    </submittedName>
</protein>
<dbReference type="GO" id="GO:0046820">
    <property type="term" value="F:4-amino-4-deoxychorismate synthase activity"/>
    <property type="evidence" value="ECO:0007669"/>
    <property type="project" value="UniProtKB-EC"/>
</dbReference>
<name>A0A7V2F5W6_RHOMR</name>
<dbReference type="InterPro" id="IPR005801">
    <property type="entry name" value="ADC_synthase"/>
</dbReference>
<keyword evidence="3 5" id="KW-0663">Pyridoxal phosphate</keyword>
<dbReference type="Pfam" id="PF00425">
    <property type="entry name" value="Chorismate_bind"/>
    <property type="match status" value="1"/>
</dbReference>
<dbReference type="GO" id="GO:0009396">
    <property type="term" value="P:folic acid-containing compound biosynthetic process"/>
    <property type="evidence" value="ECO:0007669"/>
    <property type="project" value="InterPro"/>
</dbReference>
<comment type="similarity">
    <text evidence="2 4">Belongs to the class-IV pyridoxal-phosphate-dependent aminotransferase family.</text>
</comment>
<keyword evidence="7" id="KW-0808">Transferase</keyword>
<dbReference type="PRINTS" id="PR00095">
    <property type="entry name" value="ANTSNTHASEI"/>
</dbReference>
<dbReference type="Gene3D" id="3.30.470.10">
    <property type="match status" value="1"/>
</dbReference>
<evidence type="ECO:0000256" key="5">
    <source>
        <dbReference type="RuleBase" id="RU004516"/>
    </source>
</evidence>
<dbReference type="InterPro" id="IPR019999">
    <property type="entry name" value="Anth_synth_I-like"/>
</dbReference>
<dbReference type="PANTHER" id="PTHR11236:SF50">
    <property type="entry name" value="AMINODEOXYCHORISMATE SYNTHASE COMPONENT 1"/>
    <property type="match status" value="1"/>
</dbReference>
<proteinExistence type="inferred from homology"/>
<dbReference type="NCBIfam" id="TIGR00553">
    <property type="entry name" value="pabB"/>
    <property type="match status" value="1"/>
</dbReference>
<feature type="domain" description="Chorismate-utilising enzyme C-terminal" evidence="6">
    <location>
        <begin position="125"/>
        <end position="376"/>
    </location>
</feature>
<evidence type="ECO:0000256" key="2">
    <source>
        <dbReference type="ARBA" id="ARBA00009320"/>
    </source>
</evidence>
<dbReference type="SUPFAM" id="SSF56322">
    <property type="entry name" value="ADC synthase"/>
    <property type="match status" value="1"/>
</dbReference>
<comment type="cofactor">
    <cofactor evidence="1 5">
        <name>pyridoxal 5'-phosphate</name>
        <dbReference type="ChEBI" id="CHEBI:597326"/>
    </cofactor>
</comment>
<dbReference type="Pfam" id="PF01063">
    <property type="entry name" value="Aminotran_4"/>
    <property type="match status" value="1"/>
</dbReference>
<dbReference type="SUPFAM" id="SSF56752">
    <property type="entry name" value="D-aminoacid aminotransferase-like PLP-dependent enzymes"/>
    <property type="match status" value="1"/>
</dbReference>
<dbReference type="InterPro" id="IPR015890">
    <property type="entry name" value="Chorismate_C"/>
</dbReference>
<evidence type="ECO:0000256" key="1">
    <source>
        <dbReference type="ARBA" id="ARBA00001933"/>
    </source>
</evidence>